<dbReference type="PANTHER" id="PTHR43617">
    <property type="entry name" value="L-AMINO ACID N-ACETYLTRANSFERASE"/>
    <property type="match status" value="1"/>
</dbReference>
<comment type="similarity">
    <text evidence="4">Belongs to the acetyltransferase family. MshD subfamily.</text>
</comment>
<proteinExistence type="inferred from homology"/>
<feature type="domain" description="N-acetyltransferase" evidence="5">
    <location>
        <begin position="8"/>
        <end position="141"/>
    </location>
</feature>
<dbReference type="GO" id="GO:0008999">
    <property type="term" value="F:protein-N-terminal-alanine acetyltransferase activity"/>
    <property type="evidence" value="ECO:0007669"/>
    <property type="project" value="TreeGrafter"/>
</dbReference>
<evidence type="ECO:0000259" key="5">
    <source>
        <dbReference type="PROSITE" id="PS51186"/>
    </source>
</evidence>
<dbReference type="HAMAP" id="MF_01698">
    <property type="entry name" value="MshD"/>
    <property type="match status" value="1"/>
</dbReference>
<feature type="binding site" evidence="4">
    <location>
        <position position="219"/>
    </location>
    <ligand>
        <name>1D-myo-inositol 2-(L-cysteinylamino)-2-deoxy-alpha-D-glucopyranoside</name>
        <dbReference type="ChEBI" id="CHEBI:58887"/>
    </ligand>
</feature>
<comment type="function">
    <text evidence="4">Catalyzes the transfer of acetyl from acetyl-CoA to desacetylmycothiol (Cys-GlcN-Ins) to form mycothiol.</text>
</comment>
<evidence type="ECO:0000313" key="7">
    <source>
        <dbReference type="Proteomes" id="UP000336646"/>
    </source>
</evidence>
<comment type="caution">
    <text evidence="4">Lacks conserved residue(s) required for the propagation of feature annotation.</text>
</comment>
<feature type="binding site" evidence="4">
    <location>
        <position position="227"/>
    </location>
    <ligand>
        <name>1D-myo-inositol 2-(L-cysteinylamino)-2-deoxy-alpha-D-glucopyranoside</name>
        <dbReference type="ChEBI" id="CHEBI:58887"/>
    </ligand>
</feature>
<dbReference type="CDD" id="cd04301">
    <property type="entry name" value="NAT_SF"/>
    <property type="match status" value="1"/>
</dbReference>
<dbReference type="Pfam" id="PF00583">
    <property type="entry name" value="Acetyltransf_1"/>
    <property type="match status" value="2"/>
</dbReference>
<dbReference type="AlphaFoldDB" id="A0A6C1TY01"/>
<dbReference type="InterPro" id="IPR016181">
    <property type="entry name" value="Acyl_CoA_acyltransferase"/>
</dbReference>
<dbReference type="InterPro" id="IPR017813">
    <property type="entry name" value="Mycothiol_AcTrfase"/>
</dbReference>
<gene>
    <name evidence="4 6" type="primary">mshD</name>
    <name evidence="6" type="ORF">EKI59_06320</name>
</gene>
<dbReference type="Proteomes" id="UP000336646">
    <property type="component" value="Unassembled WGS sequence"/>
</dbReference>
<feature type="binding site" evidence="4">
    <location>
        <begin position="231"/>
        <end position="233"/>
    </location>
    <ligand>
        <name>acetyl-CoA</name>
        <dbReference type="ChEBI" id="CHEBI:57288"/>
        <label>2</label>
    </ligand>
</feature>
<comment type="caution">
    <text evidence="6">The sequence shown here is derived from an EMBL/GenBank/DDBJ whole genome shotgun (WGS) entry which is preliminary data.</text>
</comment>
<name>A0A6C1TY01_9CORY</name>
<dbReference type="GO" id="GO:0035447">
    <property type="term" value="F:mycothiol synthase activity"/>
    <property type="evidence" value="ECO:0007669"/>
    <property type="project" value="UniProtKB-UniRule"/>
</dbReference>
<dbReference type="EC" id="2.3.1.189" evidence="4"/>
<evidence type="ECO:0000313" key="6">
    <source>
        <dbReference type="EMBL" id="TVS28580.1"/>
    </source>
</evidence>
<keyword evidence="1 4" id="KW-0808">Transferase</keyword>
<evidence type="ECO:0000256" key="2">
    <source>
        <dbReference type="ARBA" id="ARBA00022737"/>
    </source>
</evidence>
<feature type="binding site" evidence="4">
    <location>
        <position position="265"/>
    </location>
    <ligand>
        <name>1D-myo-inositol 2-(L-cysteinylamino)-2-deoxy-alpha-D-glucopyranoside</name>
        <dbReference type="ChEBI" id="CHEBI:58887"/>
    </ligand>
</feature>
<feature type="domain" description="N-acetyltransferase" evidence="5">
    <location>
        <begin position="161"/>
        <end position="296"/>
    </location>
</feature>
<dbReference type="Gene3D" id="3.40.630.30">
    <property type="match status" value="1"/>
</dbReference>
<protein>
    <recommendedName>
        <fullName evidence="4">Mycothiol acetyltransferase</fullName>
        <shortName evidence="4">MSH acetyltransferase</shortName>
        <ecNumber evidence="4">2.3.1.189</ecNumber>
    </recommendedName>
    <alternativeName>
        <fullName evidence="4">Mycothiol synthase</fullName>
    </alternativeName>
</protein>
<dbReference type="InterPro" id="IPR050276">
    <property type="entry name" value="MshD_Acetyltransferase"/>
</dbReference>
<dbReference type="OrthoDB" id="3208058at2"/>
<dbReference type="PROSITE" id="PS51186">
    <property type="entry name" value="GNAT"/>
    <property type="match status" value="2"/>
</dbReference>
<reference evidence="6 7" key="1">
    <citation type="submission" date="2018-12" db="EMBL/GenBank/DDBJ databases">
        <title>Corynebacterium sanguinis sp. nov., a clinically-associated and environmental corynebacterium.</title>
        <authorList>
            <person name="Gonzales-Siles L."/>
            <person name="Jaen-Luchoro D."/>
            <person name="Cardew S."/>
            <person name="Inganas E."/>
            <person name="Ohlen M."/>
            <person name="Jensie-Markopolous S."/>
            <person name="Pinyeiro-Iglesias B."/>
            <person name="Molin K."/>
            <person name="Skovbjerg S."/>
            <person name="Svensson-Stadler L."/>
            <person name="Funke G."/>
            <person name="Moore E.R.B."/>
        </authorList>
    </citation>
    <scope>NUCLEOTIDE SEQUENCE [LARGE SCALE GENOMIC DNA]</scope>
    <source>
        <strain evidence="6 7">58734</strain>
    </source>
</reference>
<sequence>MTNKIAEVTLPGDSARSLLTTVEAHDKVAAFSEQFLAGLDDARLEHTHLACTGPDGDLVAIAALAPDDSAELAVDPEHRGRGIGTQLVDVLLERNPKAGLWAHGDLPAARALAKSRGLGVTRELLVMAINGDELREAAKVELPEGFSDLGYSEAVERWGTETVEQAWLDANNHAFEWHPEQGGWDLDRLHRGMEAEWFDPQGVRFLYEGDSLAGFHWTKMHPDVTGEVYVVGLDSSYRRKGLGDPLLRIGLNHLVGQGSSEVKLYVEADNGAAVARYENLGFLTVQKHIVYQQNAS</sequence>
<evidence type="ECO:0000256" key="1">
    <source>
        <dbReference type="ARBA" id="ARBA00022679"/>
    </source>
</evidence>
<evidence type="ECO:0000256" key="4">
    <source>
        <dbReference type="HAMAP-Rule" id="MF_01698"/>
    </source>
</evidence>
<feature type="binding site" evidence="4">
    <location>
        <begin position="238"/>
        <end position="244"/>
    </location>
    <ligand>
        <name>acetyl-CoA</name>
        <dbReference type="ChEBI" id="CHEBI:57288"/>
        <label>2</label>
    </ligand>
</feature>
<dbReference type="NCBIfam" id="TIGR03448">
    <property type="entry name" value="mycothiol_MshD"/>
    <property type="match status" value="1"/>
</dbReference>
<dbReference type="RefSeq" id="WP_136648885.1">
    <property type="nucleotide sequence ID" value="NZ_JALXMD010000012.1"/>
</dbReference>
<dbReference type="PIRSF" id="PIRSF021524">
    <property type="entry name" value="MSH_acetyltransferase"/>
    <property type="match status" value="1"/>
</dbReference>
<feature type="binding site" evidence="4">
    <location>
        <position position="180"/>
    </location>
    <ligand>
        <name>1D-myo-inositol 2-(L-cysteinylamino)-2-deoxy-alpha-D-glucopyranoside</name>
        <dbReference type="ChEBI" id="CHEBI:58887"/>
    </ligand>
</feature>
<dbReference type="PANTHER" id="PTHR43617:SF31">
    <property type="entry name" value="MYCOTHIOL ACETYLTRANSFERASE"/>
    <property type="match status" value="1"/>
</dbReference>
<keyword evidence="2 4" id="KW-0677">Repeat</keyword>
<dbReference type="EMBL" id="RXIR01000011">
    <property type="protein sequence ID" value="TVS28580.1"/>
    <property type="molecule type" value="Genomic_DNA"/>
</dbReference>
<comment type="catalytic activity">
    <reaction evidence="4">
        <text>1D-myo-inositol 2-(L-cysteinylamino)-2-deoxy-alpha-D-glucopyranoside + acetyl-CoA = mycothiol + CoA + H(+)</text>
        <dbReference type="Rhea" id="RHEA:26172"/>
        <dbReference type="ChEBI" id="CHEBI:15378"/>
        <dbReference type="ChEBI" id="CHEBI:16768"/>
        <dbReference type="ChEBI" id="CHEBI:57287"/>
        <dbReference type="ChEBI" id="CHEBI:57288"/>
        <dbReference type="ChEBI" id="CHEBI:58887"/>
        <dbReference type="EC" id="2.3.1.189"/>
    </reaction>
</comment>
<accession>A0A6C1TY01</accession>
<keyword evidence="3 4" id="KW-0012">Acyltransferase</keyword>
<dbReference type="GO" id="GO:0010125">
    <property type="term" value="P:mycothiol biosynthetic process"/>
    <property type="evidence" value="ECO:0007669"/>
    <property type="project" value="UniProtKB-UniRule"/>
</dbReference>
<comment type="subunit">
    <text evidence="4">Monomer.</text>
</comment>
<organism evidence="6 7">
    <name type="scientific">Corynebacterium sanguinis</name>
    <dbReference type="NCBI Taxonomy" id="2594913"/>
    <lineage>
        <taxon>Bacteria</taxon>
        <taxon>Bacillati</taxon>
        <taxon>Actinomycetota</taxon>
        <taxon>Actinomycetes</taxon>
        <taxon>Mycobacteriales</taxon>
        <taxon>Corynebacteriaceae</taxon>
        <taxon>Corynebacterium</taxon>
    </lineage>
</organism>
<feature type="binding site" evidence="4">
    <location>
        <begin position="72"/>
        <end position="74"/>
    </location>
    <ligand>
        <name>acetyl-CoA</name>
        <dbReference type="ChEBI" id="CHEBI:57288"/>
        <label>1</label>
    </ligand>
</feature>
<dbReference type="SUPFAM" id="SSF55729">
    <property type="entry name" value="Acyl-CoA N-acyltransferases (Nat)"/>
    <property type="match status" value="2"/>
</dbReference>
<feature type="binding site" evidence="4">
    <location>
        <position position="33"/>
    </location>
    <ligand>
        <name>1D-myo-inositol 2-(L-cysteinylamino)-2-deoxy-alpha-D-glucopyranoside</name>
        <dbReference type="ChEBI" id="CHEBI:58887"/>
    </ligand>
</feature>
<evidence type="ECO:0000256" key="3">
    <source>
        <dbReference type="ARBA" id="ARBA00023315"/>
    </source>
</evidence>
<dbReference type="InterPro" id="IPR000182">
    <property type="entry name" value="GNAT_dom"/>
</dbReference>